<protein>
    <submittedName>
        <fullName evidence="1">Uncharacterized protein</fullName>
    </submittedName>
</protein>
<proteinExistence type="predicted"/>
<dbReference type="KEGG" id="dat:HRM2_33730"/>
<sequence length="75" mass="8646">MPGCCWDGSHDFEFLPIKHNIAKVEYTIVCISFCLEKTLGKRGPAAPIMGKSLSPAWNMWLRRFKGQWESKKNLF</sequence>
<dbReference type="EMBL" id="CP001087">
    <property type="protein sequence ID" value="ACN16448.1"/>
    <property type="molecule type" value="Genomic_DNA"/>
</dbReference>
<dbReference type="AlphaFoldDB" id="C0QMD1"/>
<name>C0QMD1_DESAH</name>
<keyword evidence="2" id="KW-1185">Reference proteome</keyword>
<dbReference type="Proteomes" id="UP000000442">
    <property type="component" value="Chromosome"/>
</dbReference>
<dbReference type="HOGENOM" id="CLU_2665083_0_0_7"/>
<evidence type="ECO:0000313" key="1">
    <source>
        <dbReference type="EMBL" id="ACN16448.1"/>
    </source>
</evidence>
<gene>
    <name evidence="1" type="ordered locus">HRM2_33730</name>
</gene>
<dbReference type="STRING" id="177437.HRM2_33730"/>
<accession>C0QMD1</accession>
<evidence type="ECO:0000313" key="2">
    <source>
        <dbReference type="Proteomes" id="UP000000442"/>
    </source>
</evidence>
<organism evidence="1 2">
    <name type="scientific">Desulforapulum autotrophicum (strain ATCC 43914 / DSM 3382 / VKM B-1955 / HRM2)</name>
    <name type="common">Desulfobacterium autotrophicum</name>
    <dbReference type="NCBI Taxonomy" id="177437"/>
    <lineage>
        <taxon>Bacteria</taxon>
        <taxon>Pseudomonadati</taxon>
        <taxon>Thermodesulfobacteriota</taxon>
        <taxon>Desulfobacteria</taxon>
        <taxon>Desulfobacterales</taxon>
        <taxon>Desulfobacteraceae</taxon>
        <taxon>Desulforapulum</taxon>
    </lineage>
</organism>
<reference evidence="1 2" key="1">
    <citation type="journal article" date="2009" name="Environ. Microbiol.">
        <title>Genome sequence of Desulfobacterium autotrophicum HRM2, a marine sulfate reducer oxidizing organic carbon completely to carbon dioxide.</title>
        <authorList>
            <person name="Strittmatter A.W."/>
            <person name="Liesegang H."/>
            <person name="Rabus R."/>
            <person name="Decker I."/>
            <person name="Amann J."/>
            <person name="Andres S."/>
            <person name="Henne A."/>
            <person name="Fricke W.F."/>
            <person name="Martinez-Arias R."/>
            <person name="Bartels D."/>
            <person name="Goesmann A."/>
            <person name="Krause L."/>
            <person name="Puehler A."/>
            <person name="Klenk H.P."/>
            <person name="Richter M."/>
            <person name="Schuler M."/>
            <person name="Gloeckner F.O."/>
            <person name="Meyerdierks A."/>
            <person name="Gottschalk G."/>
            <person name="Amann R."/>
        </authorList>
    </citation>
    <scope>NUCLEOTIDE SEQUENCE [LARGE SCALE GENOMIC DNA]</scope>
    <source>
        <strain evidence="2">ATCC 43914 / DSM 3382 / HRM2</strain>
    </source>
</reference>